<keyword evidence="1" id="KW-1133">Transmembrane helix</keyword>
<proteinExistence type="predicted"/>
<keyword evidence="1" id="KW-0812">Transmembrane</keyword>
<sequence>MVSLFKLIIYWQNLVFAFRVYVSIVVGCVVVVLLSMCRISLVRVHFESKTIKGIKSIMPVVKDTTDFKLNRDGPNLEIIGLSFRRTQKSHF</sequence>
<dbReference type="AlphaFoldDB" id="A0A224XVE4"/>
<dbReference type="EMBL" id="GFTR01001292">
    <property type="protein sequence ID" value="JAW15134.1"/>
    <property type="molecule type" value="Transcribed_RNA"/>
</dbReference>
<name>A0A224XVE4_9HEMI</name>
<evidence type="ECO:0000256" key="1">
    <source>
        <dbReference type="SAM" id="Phobius"/>
    </source>
</evidence>
<keyword evidence="1" id="KW-0472">Membrane</keyword>
<reference evidence="2" key="1">
    <citation type="journal article" date="2018" name="PLoS Negl. Trop. Dis.">
        <title>An insight into the salivary gland and fat body transcriptome of Panstrongylus lignarius (Hemiptera: Heteroptera), the main vector of Chagas disease in Peru.</title>
        <authorList>
            <person name="Nevoa J.C."/>
            <person name="Mendes M.T."/>
            <person name="da Silva M.V."/>
            <person name="Soares S.C."/>
            <person name="Oliveira C.J.F."/>
            <person name="Ribeiro J.M.C."/>
        </authorList>
    </citation>
    <scope>NUCLEOTIDE SEQUENCE</scope>
</reference>
<feature type="transmembrane region" description="Helical" evidence="1">
    <location>
        <begin position="20"/>
        <end position="41"/>
    </location>
</feature>
<protein>
    <submittedName>
        <fullName evidence="2">Uncharacterized protein</fullName>
    </submittedName>
</protein>
<evidence type="ECO:0000313" key="2">
    <source>
        <dbReference type="EMBL" id="JAW15134.1"/>
    </source>
</evidence>
<organism evidence="2">
    <name type="scientific">Panstrongylus lignarius</name>
    <dbReference type="NCBI Taxonomy" id="156445"/>
    <lineage>
        <taxon>Eukaryota</taxon>
        <taxon>Metazoa</taxon>
        <taxon>Ecdysozoa</taxon>
        <taxon>Arthropoda</taxon>
        <taxon>Hexapoda</taxon>
        <taxon>Insecta</taxon>
        <taxon>Pterygota</taxon>
        <taxon>Neoptera</taxon>
        <taxon>Paraneoptera</taxon>
        <taxon>Hemiptera</taxon>
        <taxon>Heteroptera</taxon>
        <taxon>Panheteroptera</taxon>
        <taxon>Cimicomorpha</taxon>
        <taxon>Reduviidae</taxon>
        <taxon>Triatominae</taxon>
        <taxon>Panstrongylus</taxon>
    </lineage>
</organism>
<accession>A0A224XVE4</accession>